<dbReference type="EMBL" id="RBUQ01000210">
    <property type="protein sequence ID" value="RMV34883.1"/>
    <property type="molecule type" value="Genomic_DNA"/>
</dbReference>
<name>A0A0N0WDA0_PSEYM</name>
<protein>
    <submittedName>
        <fullName evidence="1">Uncharacterized protein</fullName>
    </submittedName>
</protein>
<evidence type="ECO:0000313" key="1">
    <source>
        <dbReference type="EMBL" id="RMV34883.1"/>
    </source>
</evidence>
<proteinExistence type="predicted"/>
<evidence type="ECO:0000313" key="2">
    <source>
        <dbReference type="Proteomes" id="UP000271631"/>
    </source>
</evidence>
<comment type="caution">
    <text evidence="1">The sequence shown here is derived from an EMBL/GenBank/DDBJ whole genome shotgun (WGS) entry which is preliminary data.</text>
</comment>
<dbReference type="Proteomes" id="UP000271631">
    <property type="component" value="Unassembled WGS sequence"/>
</dbReference>
<gene>
    <name evidence="1" type="ORF">ALP13_102843</name>
</gene>
<dbReference type="AlphaFoldDB" id="A0A0N0WDA0"/>
<reference evidence="1 2" key="1">
    <citation type="submission" date="2018-08" db="EMBL/GenBank/DDBJ databases">
        <title>Recombination of ecologically and evolutionarily significant loci maintains genetic cohesion in the Pseudomonas syringae species complex.</title>
        <authorList>
            <person name="Dillon M."/>
            <person name="Thakur S."/>
            <person name="Almeida R.N.D."/>
            <person name="Weir B.S."/>
            <person name="Guttman D.S."/>
        </authorList>
    </citation>
    <scope>NUCLEOTIDE SEQUENCE [LARGE SCALE GENOMIC DNA]</scope>
    <source>
        <strain evidence="1 2">ICMP 11281</strain>
    </source>
</reference>
<organism evidence="1 2">
    <name type="scientific">Pseudomonas syringae pv. maculicola</name>
    <dbReference type="NCBI Taxonomy" id="59511"/>
    <lineage>
        <taxon>Bacteria</taxon>
        <taxon>Pseudomonadati</taxon>
        <taxon>Pseudomonadota</taxon>
        <taxon>Gammaproteobacteria</taxon>
        <taxon>Pseudomonadales</taxon>
        <taxon>Pseudomonadaceae</taxon>
        <taxon>Pseudomonas</taxon>
    </lineage>
</organism>
<sequence length="38" mass="4279">MNGGYGFHCFYADPESARLFDRLGAWQANLNTQNRTVG</sequence>
<accession>A0A0N0WDA0</accession>